<keyword evidence="3" id="KW-1185">Reference proteome</keyword>
<evidence type="ECO:0000256" key="1">
    <source>
        <dbReference type="SAM" id="MobiDB-lite"/>
    </source>
</evidence>
<feature type="region of interest" description="Disordered" evidence="1">
    <location>
        <begin position="151"/>
        <end position="174"/>
    </location>
</feature>
<evidence type="ECO:0000313" key="2">
    <source>
        <dbReference type="EMBL" id="SGZ54565.1"/>
    </source>
</evidence>
<evidence type="ECO:0000313" key="3">
    <source>
        <dbReference type="Proteomes" id="UP000182334"/>
    </source>
</evidence>
<gene>
    <name evidence="2" type="ORF">SAMEA4029010_CIC11G00000005870</name>
</gene>
<proteinExistence type="predicted"/>
<dbReference type="Proteomes" id="UP000182334">
    <property type="component" value="Chromosome IV"/>
</dbReference>
<name>A0A1L0GE27_9ASCO</name>
<dbReference type="AlphaFoldDB" id="A0A1L0GE27"/>
<accession>A0A1L0GE27</accession>
<feature type="compositionally biased region" description="Basic and acidic residues" evidence="1">
    <location>
        <begin position="151"/>
        <end position="160"/>
    </location>
</feature>
<organism evidence="2 3">
    <name type="scientific">Sungouiella intermedia</name>
    <dbReference type="NCBI Taxonomy" id="45354"/>
    <lineage>
        <taxon>Eukaryota</taxon>
        <taxon>Fungi</taxon>
        <taxon>Dikarya</taxon>
        <taxon>Ascomycota</taxon>
        <taxon>Saccharomycotina</taxon>
        <taxon>Pichiomycetes</taxon>
        <taxon>Metschnikowiaceae</taxon>
        <taxon>Sungouiella</taxon>
    </lineage>
</organism>
<dbReference type="OrthoDB" id="4074633at2759"/>
<sequence length="559" mass="65806">MRRRQSLMPPIIPWPSHQELLRALYRQLLRNLTRLRSFIPDIDAGENASGELIKAKRNPQLYGELLRTELKYRIDEEFRKVHPRINERSFYSNLIMGERLNSMLESVINGKDIKTVQQGWSGIIQIVVDHRNMEQERNRWKMAYLRNKSEIDQRRDKDTDSLTARRRSSSRNRTTVAQTNFANMSLKEQRKAMRKAETKASENSAFVVRNYLKKLQLEGKIPNPYKLPYVPVSLSRLLIDMPRDDVLIPGSTKSVVLDAAYDSEYIESIIKPEVEFKINHLHHMGQIERNIKDGPYKVKIRNTNAGVMTAHFLRLPFNRESQMREIALDIKRLMRAVRKQFVWNLQPSKGMSVPEKRHGQGYGVRDSGGFSAAEIMFPREYYEKLVSDEAYWEMLMEIEQLRSIRGDSVLEDLGIIERLHRKANASLAEWNQPLVEATKAVNDEVQYYYTKYKIDLNSPIWKDQEHFQKLMDEKFDHTVARYADLLGKLQQDRVFMHSELYRASVVSREHYISGQEKSKLEEIPENPRRGQGKHLGDYLEDHGFKAYMLGYNYRQRFDF</sequence>
<protein>
    <submittedName>
        <fullName evidence="2">CIC11C00000005870</fullName>
    </submittedName>
</protein>
<dbReference type="EMBL" id="LT635759">
    <property type="protein sequence ID" value="SGZ54565.1"/>
    <property type="molecule type" value="Genomic_DNA"/>
</dbReference>
<reference evidence="2 3" key="1">
    <citation type="submission" date="2016-10" db="EMBL/GenBank/DDBJ databases">
        <authorList>
            <person name="de Groot N.N."/>
        </authorList>
    </citation>
    <scope>NUCLEOTIDE SEQUENCE [LARGE SCALE GENOMIC DNA]</scope>
    <source>
        <strain evidence="2 3">CBS 141442</strain>
    </source>
</reference>